<protein>
    <recommendedName>
        <fullName evidence="4">DUF4381 domain-containing protein</fullName>
    </recommendedName>
</protein>
<feature type="transmembrane region" description="Helical" evidence="1">
    <location>
        <begin position="25"/>
        <end position="45"/>
    </location>
</feature>
<organism evidence="2 3">
    <name type="scientific">Lysobacter arseniciresistens ZS79</name>
    <dbReference type="NCBI Taxonomy" id="913325"/>
    <lineage>
        <taxon>Bacteria</taxon>
        <taxon>Pseudomonadati</taxon>
        <taxon>Pseudomonadota</taxon>
        <taxon>Gammaproteobacteria</taxon>
        <taxon>Lysobacterales</taxon>
        <taxon>Lysobacteraceae</taxon>
        <taxon>Novilysobacter</taxon>
    </lineage>
</organism>
<sequence length="158" mass="17249">MAAVDLVLRDIHASPAPPWWPPAPGWWLVAAVVLLALAGWTAWALHRRRRRTRIASVFDRAVDAAPDPAAEVAAISELLRRAARRRDPAADRLQGDEWLALLDTGAAARRRGAPVDAFSRGAGRLLLDGGYRREVDPAAVAALRPLARAVFLRWMGAE</sequence>
<reference evidence="2 3" key="1">
    <citation type="journal article" date="2015" name="Stand. Genomic Sci.">
        <title>Genomic information of the arsenic-resistant bacterium Lysobacter arseniciresistens type strain ZS79(T) and comparison of Lysobacter draft genomes.</title>
        <authorList>
            <person name="Liu L."/>
            <person name="Zhang S."/>
            <person name="Luo M."/>
            <person name="Wang G."/>
        </authorList>
    </citation>
    <scope>NUCLEOTIDE SEQUENCE [LARGE SCALE GENOMIC DNA]</scope>
    <source>
        <strain evidence="2 3">ZS79</strain>
    </source>
</reference>
<evidence type="ECO:0000313" key="2">
    <source>
        <dbReference type="EMBL" id="KGM55713.1"/>
    </source>
</evidence>
<keyword evidence="1" id="KW-0472">Membrane</keyword>
<evidence type="ECO:0000313" key="3">
    <source>
        <dbReference type="Proteomes" id="UP000029989"/>
    </source>
</evidence>
<dbReference type="OrthoDB" id="283083at2"/>
<dbReference type="Pfam" id="PF14316">
    <property type="entry name" value="DUF4381"/>
    <property type="match status" value="1"/>
</dbReference>
<dbReference type="EMBL" id="AVPT01000017">
    <property type="protein sequence ID" value="KGM55713.1"/>
    <property type="molecule type" value="Genomic_DNA"/>
</dbReference>
<dbReference type="RefSeq" id="WP_036211406.1">
    <property type="nucleotide sequence ID" value="NZ_AVPT01000017.1"/>
</dbReference>
<dbReference type="InterPro" id="IPR025489">
    <property type="entry name" value="DUF4381"/>
</dbReference>
<keyword evidence="3" id="KW-1185">Reference proteome</keyword>
<evidence type="ECO:0000256" key="1">
    <source>
        <dbReference type="SAM" id="Phobius"/>
    </source>
</evidence>
<dbReference type="STRING" id="913325.N799_06420"/>
<gene>
    <name evidence="2" type="ORF">N799_06420</name>
</gene>
<name>A0A0A0F097_9GAMM</name>
<keyword evidence="1" id="KW-0812">Transmembrane</keyword>
<keyword evidence="1" id="KW-1133">Transmembrane helix</keyword>
<comment type="caution">
    <text evidence="2">The sequence shown here is derived from an EMBL/GenBank/DDBJ whole genome shotgun (WGS) entry which is preliminary data.</text>
</comment>
<proteinExistence type="predicted"/>
<dbReference type="Proteomes" id="UP000029989">
    <property type="component" value="Unassembled WGS sequence"/>
</dbReference>
<evidence type="ECO:0008006" key="4">
    <source>
        <dbReference type="Google" id="ProtNLM"/>
    </source>
</evidence>
<dbReference type="eggNOG" id="ENOG50331W9">
    <property type="taxonomic scope" value="Bacteria"/>
</dbReference>
<dbReference type="AlphaFoldDB" id="A0A0A0F097"/>
<accession>A0A0A0F097</accession>